<gene>
    <name evidence="2" type="ORF">ACFQKB_07515</name>
</gene>
<evidence type="ECO:0000313" key="3">
    <source>
        <dbReference type="Proteomes" id="UP001596380"/>
    </source>
</evidence>
<dbReference type="EMBL" id="JBHSXS010000003">
    <property type="protein sequence ID" value="MFC6879613.1"/>
    <property type="molecule type" value="Genomic_DNA"/>
</dbReference>
<comment type="caution">
    <text evidence="2">The sequence shown here is derived from an EMBL/GenBank/DDBJ whole genome shotgun (WGS) entry which is preliminary data.</text>
</comment>
<keyword evidence="3" id="KW-1185">Reference proteome</keyword>
<accession>A0ABW2CEN8</accession>
<dbReference type="RefSeq" id="WP_160821584.1">
    <property type="nucleotide sequence ID" value="NZ_JBHSXE010000001.1"/>
</dbReference>
<organism evidence="2 3">
    <name type="scientific">Actinomadura yumaensis</name>
    <dbReference type="NCBI Taxonomy" id="111807"/>
    <lineage>
        <taxon>Bacteria</taxon>
        <taxon>Bacillati</taxon>
        <taxon>Actinomycetota</taxon>
        <taxon>Actinomycetes</taxon>
        <taxon>Streptosporangiales</taxon>
        <taxon>Thermomonosporaceae</taxon>
        <taxon>Actinomadura</taxon>
    </lineage>
</organism>
<feature type="region of interest" description="Disordered" evidence="1">
    <location>
        <begin position="51"/>
        <end position="74"/>
    </location>
</feature>
<evidence type="ECO:0000313" key="2">
    <source>
        <dbReference type="EMBL" id="MFC6879613.1"/>
    </source>
</evidence>
<evidence type="ECO:0000256" key="1">
    <source>
        <dbReference type="SAM" id="MobiDB-lite"/>
    </source>
</evidence>
<proteinExistence type="predicted"/>
<protein>
    <submittedName>
        <fullName evidence="2">Uncharacterized protein</fullName>
    </submittedName>
</protein>
<feature type="compositionally biased region" description="Pro residues" evidence="1">
    <location>
        <begin position="1"/>
        <end position="12"/>
    </location>
</feature>
<feature type="compositionally biased region" description="Low complexity" evidence="1">
    <location>
        <begin position="51"/>
        <end position="67"/>
    </location>
</feature>
<feature type="region of interest" description="Disordered" evidence="1">
    <location>
        <begin position="1"/>
        <end position="27"/>
    </location>
</feature>
<name>A0ABW2CEN8_9ACTN</name>
<reference evidence="3" key="1">
    <citation type="journal article" date="2019" name="Int. J. Syst. Evol. Microbiol.">
        <title>The Global Catalogue of Microorganisms (GCM) 10K type strain sequencing project: providing services to taxonomists for standard genome sequencing and annotation.</title>
        <authorList>
            <consortium name="The Broad Institute Genomics Platform"/>
            <consortium name="The Broad Institute Genome Sequencing Center for Infectious Disease"/>
            <person name="Wu L."/>
            <person name="Ma J."/>
        </authorList>
    </citation>
    <scope>NUCLEOTIDE SEQUENCE [LARGE SCALE GENOMIC DNA]</scope>
    <source>
        <strain evidence="3">JCM 3369</strain>
    </source>
</reference>
<sequence length="138" mass="14271">MTAPAPTRPAPTRPAAEEPTMPHPHPITRLARAGLPLAVLALAVLPAGPADAADAVSPAPAAAAAPQRADRQARDAKSCIDKAVKLGVAQDLAEHACTQKTADACKEAFHEGYGWPAAKKYQPACTELTPPKSTRTRG</sequence>
<dbReference type="Proteomes" id="UP001596380">
    <property type="component" value="Unassembled WGS sequence"/>
</dbReference>